<dbReference type="Gene3D" id="3.40.50.300">
    <property type="entry name" value="P-loop containing nucleotide triphosphate hydrolases"/>
    <property type="match status" value="1"/>
</dbReference>
<feature type="domain" description="Dynamin N-terminal" evidence="1">
    <location>
        <begin position="49"/>
        <end position="205"/>
    </location>
</feature>
<evidence type="ECO:0000313" key="2">
    <source>
        <dbReference type="EMBL" id="AQQ54175.1"/>
    </source>
</evidence>
<dbReference type="Proteomes" id="UP000188184">
    <property type="component" value="Chromosome"/>
</dbReference>
<dbReference type="AlphaFoldDB" id="A0A1Q2L132"/>
<sequence>MEARERALHGVRNWLAFLKHSHLLKGKAKLEVREQLKKILMGLEDKPTILISGEFNAGKTTFINALLGEKVLVSDVTPATAMITKLTYGHEKRLFLHFKDQTIQECDFSFLKEVTAEGDKHGDNIRSKLAFIEIQLPFELLKFYTLIDSPGLTSLFQKHSDVTNHFFEEADTAIWLFNSLNVGTASEVTWLQKLYESGIPTIGLINGIDRLDEDEDLDAFYEYNVRRLTPMITQLDGISSKDILEGKLKDDEQLKEWGNLEAVESLFVSFENEKLELVFLQVQTALNDFYKSLLREKESSVFLKNRELLLTHFLKMEKITLDLAEELKAEYQKKEDLIAEWNLFLQNNLLEPTNIEPFITKFKKPIKLRGEWESIVLPQLNAYIKWFEEVNLEDRVLNVKKVAAEECFQDINKVYFKFFQTYKYIKADREYRIYAENVKRKIKILNSKQEEVEKSLKTFTKVVEQEVKKEIEPVNERIKRLNMDWRNVLLPIKQVVGKWAVEDLVKMEDYAEEIRDFQREVLPYLYLAVQKHAANLSKGDIQHMLGLLSTLYKERDETSVLARIIQMGSLKNPIAEFKVRAVTSNHRPYMQSSEFMPVPLDLKQELVKLSPQLIKDPGVIAASVAVVMSIF</sequence>
<reference evidence="2 3" key="1">
    <citation type="submission" date="2017-02" db="EMBL/GenBank/DDBJ databases">
        <title>The complete genomic sequence of a novel cold adapted crude oil-degrading bacterium Planococcus qaidamina Y42.</title>
        <authorList>
            <person name="Yang R."/>
        </authorList>
    </citation>
    <scope>NUCLEOTIDE SEQUENCE [LARGE SCALE GENOMIC DNA]</scope>
    <source>
        <strain evidence="2 3">Y42</strain>
    </source>
</reference>
<dbReference type="Pfam" id="PF00350">
    <property type="entry name" value="Dynamin_N"/>
    <property type="match status" value="1"/>
</dbReference>
<dbReference type="InterPro" id="IPR051943">
    <property type="entry name" value="TRAFAC_Dynamin-like_GTPase"/>
</dbReference>
<name>A0A1Q2L132_9BACL</name>
<gene>
    <name evidence="2" type="ORF">B0X71_14385</name>
</gene>
<dbReference type="SUPFAM" id="SSF52540">
    <property type="entry name" value="P-loop containing nucleoside triphosphate hydrolases"/>
    <property type="match status" value="1"/>
</dbReference>
<organism evidence="2 3">
    <name type="scientific">Planococcus lenghuensis</name>
    <dbReference type="NCBI Taxonomy" id="2213202"/>
    <lineage>
        <taxon>Bacteria</taxon>
        <taxon>Bacillati</taxon>
        <taxon>Bacillota</taxon>
        <taxon>Bacilli</taxon>
        <taxon>Bacillales</taxon>
        <taxon>Caryophanaceae</taxon>
        <taxon>Planococcus</taxon>
    </lineage>
</organism>
<dbReference type="RefSeq" id="WP_198038617.1">
    <property type="nucleotide sequence ID" value="NZ_CP019640.1"/>
</dbReference>
<dbReference type="PANTHER" id="PTHR43681">
    <property type="entry name" value="TRANSMEMBRANE GTPASE FZO"/>
    <property type="match status" value="1"/>
</dbReference>
<protein>
    <recommendedName>
        <fullName evidence="1">Dynamin N-terminal domain-containing protein</fullName>
    </recommendedName>
</protein>
<evidence type="ECO:0000259" key="1">
    <source>
        <dbReference type="Pfam" id="PF00350"/>
    </source>
</evidence>
<proteinExistence type="predicted"/>
<dbReference type="KEGG" id="pmar:B0X71_14385"/>
<dbReference type="PANTHER" id="PTHR43681:SF1">
    <property type="entry name" value="SARCALUMENIN"/>
    <property type="match status" value="1"/>
</dbReference>
<accession>A0A1Q2L132</accession>
<dbReference type="InterPro" id="IPR045063">
    <property type="entry name" value="Dynamin_N"/>
</dbReference>
<evidence type="ECO:0000313" key="3">
    <source>
        <dbReference type="Proteomes" id="UP000188184"/>
    </source>
</evidence>
<dbReference type="EMBL" id="CP019640">
    <property type="protein sequence ID" value="AQQ54175.1"/>
    <property type="molecule type" value="Genomic_DNA"/>
</dbReference>
<dbReference type="InterPro" id="IPR027417">
    <property type="entry name" value="P-loop_NTPase"/>
</dbReference>
<keyword evidence="3" id="KW-1185">Reference proteome</keyword>